<organism evidence="1 2">
    <name type="scientific">Sporothrix eucalyptigena</name>
    <dbReference type="NCBI Taxonomy" id="1812306"/>
    <lineage>
        <taxon>Eukaryota</taxon>
        <taxon>Fungi</taxon>
        <taxon>Dikarya</taxon>
        <taxon>Ascomycota</taxon>
        <taxon>Pezizomycotina</taxon>
        <taxon>Sordariomycetes</taxon>
        <taxon>Sordariomycetidae</taxon>
        <taxon>Ophiostomatales</taxon>
        <taxon>Ophiostomataceae</taxon>
        <taxon>Sporothrix</taxon>
    </lineage>
</organism>
<evidence type="ECO:0000313" key="1">
    <source>
        <dbReference type="EMBL" id="CAK7219955.1"/>
    </source>
</evidence>
<sequence length="87" mass="9503">MNVSWNSRFSLAYLVACRATDTQLLAGVKNRWVTEKLPINQPADVAAMILQFADKTLNGKSVFVAGVKGIDTDFHRDALPLTVLGLV</sequence>
<accession>A0ABP0BJX7</accession>
<name>A0ABP0BJX7_9PEZI</name>
<dbReference type="EMBL" id="CAWUHD010000033">
    <property type="protein sequence ID" value="CAK7219955.1"/>
    <property type="molecule type" value="Genomic_DNA"/>
</dbReference>
<protein>
    <submittedName>
        <fullName evidence="1">Uncharacterized protein</fullName>
    </submittedName>
</protein>
<dbReference type="Proteomes" id="UP001642482">
    <property type="component" value="Unassembled WGS sequence"/>
</dbReference>
<evidence type="ECO:0000313" key="2">
    <source>
        <dbReference type="Proteomes" id="UP001642482"/>
    </source>
</evidence>
<reference evidence="1 2" key="1">
    <citation type="submission" date="2024-01" db="EMBL/GenBank/DDBJ databases">
        <authorList>
            <person name="Allen C."/>
            <person name="Tagirdzhanova G."/>
        </authorList>
    </citation>
    <scope>NUCLEOTIDE SEQUENCE [LARGE SCALE GENOMIC DNA]</scope>
</reference>
<comment type="caution">
    <text evidence="1">The sequence shown here is derived from an EMBL/GenBank/DDBJ whole genome shotgun (WGS) entry which is preliminary data.</text>
</comment>
<gene>
    <name evidence="1" type="ORF">SEUCBS140593_004070</name>
</gene>
<proteinExistence type="predicted"/>
<keyword evidence="2" id="KW-1185">Reference proteome</keyword>